<reference evidence="1 2" key="1">
    <citation type="submission" date="2019-04" db="EMBL/GenBank/DDBJ databases">
        <title>Complete genome sequence of Pantoea bacteriophage vB_PagS_AAS21.</title>
        <authorList>
            <person name="Truncaite L."/>
            <person name="Simoliuniene M."/>
            <person name="Zajanckauskaite A."/>
            <person name="Meskys R."/>
            <person name="Simoliunas E."/>
        </authorList>
    </citation>
    <scope>NUCLEOTIDE SEQUENCE [LARGE SCALE GENOMIC DNA]</scope>
</reference>
<name>A0A4Y5P1P4_9CAUD</name>
<organism evidence="1 2">
    <name type="scientific">Pantoea phage vB_PagS_AAS21</name>
    <dbReference type="NCBI Taxonomy" id="2575261"/>
    <lineage>
        <taxon>Viruses</taxon>
        <taxon>Duplodnaviria</taxon>
        <taxon>Heunggongvirae</taxon>
        <taxon>Uroviricota</taxon>
        <taxon>Caudoviricetes</taxon>
        <taxon>Demerecviridae</taxon>
        <taxon>Keyvirus</taxon>
        <taxon>Keyvirus AAS21</taxon>
    </lineage>
</organism>
<gene>
    <name evidence="1" type="ORF">AAS21_gp156</name>
</gene>
<dbReference type="Proteomes" id="UP000308921">
    <property type="component" value="Segment"/>
</dbReference>
<sequence length="19" mass="2278">MFWGFSLLSKEQNFAIMEV</sequence>
<accession>A0A4Y5P1P4</accession>
<evidence type="ECO:0000313" key="2">
    <source>
        <dbReference type="Proteomes" id="UP000308921"/>
    </source>
</evidence>
<proteinExistence type="predicted"/>
<protein>
    <submittedName>
        <fullName evidence="1">Uncharacterized protein</fullName>
    </submittedName>
</protein>
<evidence type="ECO:0000313" key="1">
    <source>
        <dbReference type="EMBL" id="QCW23894.1"/>
    </source>
</evidence>
<dbReference type="EMBL" id="MK770119">
    <property type="protein sequence ID" value="QCW23894.1"/>
    <property type="molecule type" value="Genomic_DNA"/>
</dbReference>
<keyword evidence="2" id="KW-1185">Reference proteome</keyword>